<keyword evidence="2" id="KW-0614">Plasmid</keyword>
<proteinExistence type="predicted"/>
<evidence type="ECO:0000313" key="2">
    <source>
        <dbReference type="EMBL" id="QXV91353.1"/>
    </source>
</evidence>
<dbReference type="RefSeq" id="WP_268738287.1">
    <property type="nucleotide sequence ID" value="NZ_MW911667.1"/>
</dbReference>
<sequence length="78" mass="9393">MLSYHLLDNIKLFSGHAYYRVMVTPENDRIYYNKEEIHLENGMRAELTLFLENRKIYQWMISPLYDVVKSAQGNIHEK</sequence>
<evidence type="ECO:0000313" key="1">
    <source>
        <dbReference type="EMBL" id="QXV89742.1"/>
    </source>
</evidence>
<geneLocation type="plasmid" evidence="2">
    <name>phvKpST395_NDM-1_2512</name>
</geneLocation>
<name>A0A8F7KSS5_KLEPN</name>
<dbReference type="AlphaFoldDB" id="A0A8F7KSS5"/>
<dbReference type="EMBL" id="MW911670">
    <property type="protein sequence ID" value="QXV91353.1"/>
    <property type="molecule type" value="Genomic_DNA"/>
</dbReference>
<reference evidence="2" key="1">
    <citation type="journal article" date="2021" name="Antibiotics">
        <title>Emergence of Hybrid Resistance and Virulence Plasmids Harboring New Delhi Metallo-beta-Lactamase in Klebsiella pneumoniae in Russia.</title>
        <authorList>
            <person name="Starkova P."/>
            <person name="Lazareva I."/>
            <person name="Avdeeva A."/>
            <person name="Sulian O."/>
            <person name="Likholetova D."/>
            <person name="Ageevets V."/>
            <person name="Lebedeva M."/>
            <person name="Gostev V."/>
            <person name="Sopova J."/>
            <person name="Sidorenko S."/>
        </authorList>
    </citation>
    <scope>NUCLEOTIDE SEQUENCE</scope>
    <source>
        <plasmid evidence="1">phvKpST395_2024</plasmid>
        <plasmid evidence="2">phvKpST395_NDM-1_2512</plasmid>
    </source>
</reference>
<protein>
    <submittedName>
        <fullName evidence="2">Secretion permease</fullName>
    </submittedName>
</protein>
<accession>A0A8F7KSS5</accession>
<dbReference type="EMBL" id="MW911667">
    <property type="protein sequence ID" value="QXV89742.1"/>
    <property type="molecule type" value="Genomic_DNA"/>
</dbReference>
<organism evidence="2">
    <name type="scientific">Klebsiella pneumoniae subsp. pneumoniae</name>
    <dbReference type="NCBI Taxonomy" id="72407"/>
    <lineage>
        <taxon>Bacteria</taxon>
        <taxon>Pseudomonadati</taxon>
        <taxon>Pseudomonadota</taxon>
        <taxon>Gammaproteobacteria</taxon>
        <taxon>Enterobacterales</taxon>
        <taxon>Enterobacteriaceae</taxon>
        <taxon>Klebsiella/Raoultella group</taxon>
        <taxon>Klebsiella</taxon>
        <taxon>Klebsiella pneumoniae complex</taxon>
    </lineage>
</organism>
<geneLocation type="plasmid" evidence="1">
    <name>phvKpST395_2024</name>
</geneLocation>